<dbReference type="CDD" id="cd14256">
    <property type="entry name" value="Dockerin_I"/>
    <property type="match status" value="1"/>
</dbReference>
<dbReference type="InterPro" id="IPR036439">
    <property type="entry name" value="Dockerin_dom_sf"/>
</dbReference>
<protein>
    <submittedName>
        <fullName evidence="3">Vitamin B12-binding protein</fullName>
    </submittedName>
</protein>
<organism evidence="3">
    <name type="scientific">Candidatus Methanophaga sp. ANME-1 ERB7</name>
    <dbReference type="NCBI Taxonomy" id="2759913"/>
    <lineage>
        <taxon>Archaea</taxon>
        <taxon>Methanobacteriati</taxon>
        <taxon>Methanobacteriota</taxon>
        <taxon>Stenosarchaea group</taxon>
        <taxon>Methanomicrobia</taxon>
        <taxon>Candidatus Methanophagales</taxon>
        <taxon>Candidatus Methanophagaceae</taxon>
        <taxon>Candidatus Methanophaga</taxon>
    </lineage>
</organism>
<dbReference type="InterPro" id="IPR016134">
    <property type="entry name" value="Dockerin_dom"/>
</dbReference>
<dbReference type="PANTHER" id="PTHR30535:SF34">
    <property type="entry name" value="MOLYBDATE-BINDING PROTEIN MOLA"/>
    <property type="match status" value="1"/>
</dbReference>
<dbReference type="Pfam" id="PF01497">
    <property type="entry name" value="Peripla_BP_2"/>
    <property type="match status" value="1"/>
</dbReference>
<dbReference type="PANTHER" id="PTHR30535">
    <property type="entry name" value="VITAMIN B12-BINDING PROTEIN"/>
    <property type="match status" value="1"/>
</dbReference>
<evidence type="ECO:0000259" key="1">
    <source>
        <dbReference type="PROSITE" id="PS50983"/>
    </source>
</evidence>
<dbReference type="PROSITE" id="PS50983">
    <property type="entry name" value="FE_B12_PBP"/>
    <property type="match status" value="1"/>
</dbReference>
<feature type="domain" description="Dockerin" evidence="2">
    <location>
        <begin position="34"/>
        <end position="98"/>
    </location>
</feature>
<dbReference type="SUPFAM" id="SSF53807">
    <property type="entry name" value="Helical backbone' metal receptor"/>
    <property type="match status" value="1"/>
</dbReference>
<dbReference type="PROSITE" id="PS51766">
    <property type="entry name" value="DOCKERIN"/>
    <property type="match status" value="1"/>
</dbReference>
<evidence type="ECO:0000313" key="3">
    <source>
        <dbReference type="EMBL" id="QNO57431.1"/>
    </source>
</evidence>
<dbReference type="Gene3D" id="3.40.50.1980">
    <property type="entry name" value="Nitrogenase molybdenum iron protein domain"/>
    <property type="match status" value="2"/>
</dbReference>
<dbReference type="EMBL" id="MT631688">
    <property type="protein sequence ID" value="QNO57431.1"/>
    <property type="molecule type" value="Genomic_DNA"/>
</dbReference>
<dbReference type="Gene3D" id="1.10.1330.10">
    <property type="entry name" value="Dockerin domain"/>
    <property type="match status" value="1"/>
</dbReference>
<proteinExistence type="predicted"/>
<dbReference type="GO" id="GO:0000272">
    <property type="term" value="P:polysaccharide catabolic process"/>
    <property type="evidence" value="ECO:0007669"/>
    <property type="project" value="InterPro"/>
</dbReference>
<accession>A0A7G9ZAZ7</accession>
<dbReference type="InterPro" id="IPR050902">
    <property type="entry name" value="ABC_Transporter_SBP"/>
</dbReference>
<evidence type="ECO:0000259" key="2">
    <source>
        <dbReference type="PROSITE" id="PS51766"/>
    </source>
</evidence>
<feature type="domain" description="Fe/B12 periplasmic-binding" evidence="1">
    <location>
        <begin position="114"/>
        <end position="392"/>
    </location>
</feature>
<sequence length="423" mass="47724">MKNKTLASLEIAIVFCLLFFVALPGIAAAIEDETLDIYGNANEDDIIDMRDLTFTARMILRLEDETELADANYDGRVSVADMTQIGLIILGRESKLTLVDSADRIVTVNKPVERLILLHPAMNEAIISLGAIDKIIAVMDMAGYMTTPHPVIKELPTVGTLGEVDYEKIFELEPDIVMHNCWRDPGEIEEMLEPEITVVRLDLYVQPTYTEEVRKLRYVLNTEEDGEEFIAWYEGMVNEIAEKTAGLSEDEKPQVFRYYGGEYGYGEGPPYGTYGKDNDGGRALFEMTGGINIVGDLPGDWIAVEAEWVLDQNPPVILRQVFDITKFGYEIDDPSEAEAFREDGMSKPGIEDTDAVENEKVYLIQGDLLNTEWFIGVSYVAKWFHPELFSDLNPQAFHQEYLDRFQGLDYDLSEHGVFVVPEP</sequence>
<name>A0A7G9ZAZ7_9EURY</name>
<dbReference type="SUPFAM" id="SSF63446">
    <property type="entry name" value="Type I dockerin domain"/>
    <property type="match status" value="1"/>
</dbReference>
<dbReference type="InterPro" id="IPR002491">
    <property type="entry name" value="ABC_transptr_periplasmic_BD"/>
</dbReference>
<dbReference type="AlphaFoldDB" id="A0A7G9ZAZ7"/>
<gene>
    <name evidence="3" type="primary">btuF</name>
    <name evidence="3" type="ORF">FKKJMMIK_00029</name>
</gene>
<reference evidence="3" key="1">
    <citation type="submission" date="2020-06" db="EMBL/GenBank/DDBJ databases">
        <title>Unique genomic features of the anaerobic methanotrophic archaea.</title>
        <authorList>
            <person name="Chadwick G.L."/>
            <person name="Skennerton C.T."/>
            <person name="Laso-Perez R."/>
            <person name="Leu A.O."/>
            <person name="Speth D.R."/>
            <person name="Yu H."/>
            <person name="Morgan-Lang C."/>
            <person name="Hatzenpichler R."/>
            <person name="Goudeau D."/>
            <person name="Malmstrom R."/>
            <person name="Brazelton W.J."/>
            <person name="Woyke T."/>
            <person name="Hallam S.J."/>
            <person name="Tyson G.W."/>
            <person name="Wegener G."/>
            <person name="Boetius A."/>
            <person name="Orphan V."/>
        </authorList>
    </citation>
    <scope>NUCLEOTIDE SEQUENCE</scope>
</reference>